<dbReference type="GO" id="GO:0006979">
    <property type="term" value="P:response to oxidative stress"/>
    <property type="evidence" value="ECO:0007669"/>
    <property type="project" value="InterPro"/>
</dbReference>
<dbReference type="SUPFAM" id="SSF82784">
    <property type="entry name" value="OsmC-like"/>
    <property type="match status" value="1"/>
</dbReference>
<name>A0A558C4E6_9BACT</name>
<dbReference type="Pfam" id="PF02566">
    <property type="entry name" value="OsmC"/>
    <property type="match status" value="1"/>
</dbReference>
<reference evidence="1 2" key="1">
    <citation type="submission" date="2019-07" db="EMBL/GenBank/DDBJ databases">
        <title>Hymenobacter sp. straun FUR1 Genome sequencing and assembly.</title>
        <authorList>
            <person name="Chhetri G."/>
        </authorList>
    </citation>
    <scope>NUCLEOTIDE SEQUENCE [LARGE SCALE GENOMIC DNA]</scope>
    <source>
        <strain evidence="1 2">Fur1</strain>
    </source>
</reference>
<protein>
    <submittedName>
        <fullName evidence="1">OsmC family peroxiredoxin</fullName>
    </submittedName>
</protein>
<organism evidence="1 2">
    <name type="scientific">Hymenobacter setariae</name>
    <dbReference type="NCBI Taxonomy" id="2594794"/>
    <lineage>
        <taxon>Bacteria</taxon>
        <taxon>Pseudomonadati</taxon>
        <taxon>Bacteroidota</taxon>
        <taxon>Cytophagia</taxon>
        <taxon>Cytophagales</taxon>
        <taxon>Hymenobacteraceae</taxon>
        <taxon>Hymenobacter</taxon>
    </lineage>
</organism>
<evidence type="ECO:0000313" key="1">
    <source>
        <dbReference type="EMBL" id="TVT43644.1"/>
    </source>
</evidence>
<dbReference type="Gene3D" id="3.30.300.20">
    <property type="match status" value="1"/>
</dbReference>
<dbReference type="PANTHER" id="PTHR42830">
    <property type="entry name" value="OSMOTICALLY INDUCIBLE FAMILY PROTEIN"/>
    <property type="match status" value="1"/>
</dbReference>
<comment type="caution">
    <text evidence="1">The sequence shown here is derived from an EMBL/GenBank/DDBJ whole genome shotgun (WGS) entry which is preliminary data.</text>
</comment>
<dbReference type="InterPro" id="IPR036102">
    <property type="entry name" value="OsmC/Ohrsf"/>
</dbReference>
<accession>A0A558C4E6</accession>
<gene>
    <name evidence="1" type="ORF">FNT36_06050</name>
</gene>
<dbReference type="EMBL" id="VMRJ01000001">
    <property type="protein sequence ID" value="TVT43644.1"/>
    <property type="molecule type" value="Genomic_DNA"/>
</dbReference>
<dbReference type="OrthoDB" id="9807532at2"/>
<sequence length="143" mass="15112">MINQFGKAEWQGDIKGHGTLTTKSGVVSAPYSAGSRFEGEKGTNPEELIGAAHAGCYTMFLSNVLGQHGHTVESLTTTSTVTLDPSQNPPKITKIHVSTEGKVTGGNITPEDFQKHAEFAKANCPVSQVLSAVPEMTLEAKLS</sequence>
<keyword evidence="2" id="KW-1185">Reference proteome</keyword>
<dbReference type="GO" id="GO:0004601">
    <property type="term" value="F:peroxidase activity"/>
    <property type="evidence" value="ECO:0007669"/>
    <property type="project" value="InterPro"/>
</dbReference>
<proteinExistence type="predicted"/>
<dbReference type="InterPro" id="IPR003718">
    <property type="entry name" value="OsmC/Ohr_fam"/>
</dbReference>
<dbReference type="Proteomes" id="UP000317624">
    <property type="component" value="Unassembled WGS sequence"/>
</dbReference>
<dbReference type="InterPro" id="IPR019904">
    <property type="entry name" value="Peroxiredoxin_OsmC"/>
</dbReference>
<evidence type="ECO:0000313" key="2">
    <source>
        <dbReference type="Proteomes" id="UP000317624"/>
    </source>
</evidence>
<dbReference type="NCBIfam" id="TIGR03562">
    <property type="entry name" value="osmo_induc_OsmC"/>
    <property type="match status" value="1"/>
</dbReference>
<dbReference type="InterPro" id="IPR052707">
    <property type="entry name" value="OsmC_Ohr_Peroxiredoxin"/>
</dbReference>
<dbReference type="InterPro" id="IPR015946">
    <property type="entry name" value="KH_dom-like_a/b"/>
</dbReference>
<dbReference type="AlphaFoldDB" id="A0A558C4E6"/>
<dbReference type="PANTHER" id="PTHR42830:SF1">
    <property type="entry name" value="OSMOTICALLY INDUCIBLE FAMILY PROTEIN"/>
    <property type="match status" value="1"/>
</dbReference>
<dbReference type="RefSeq" id="WP_144845344.1">
    <property type="nucleotide sequence ID" value="NZ_VMRJ01000001.1"/>
</dbReference>